<sequence length="79" mass="8885">MLIMPPETPGDYAVQTASFYICQLIYRIKFLFNKLKNKALLQEKAGFSDNPLLANEFLLKSGEKITAITQQTKQMGKSG</sequence>
<accession>A0A0L7TEK6</accession>
<dbReference type="STRING" id="1560201.NG42_06370"/>
<protein>
    <submittedName>
        <fullName evidence="1">Uncharacterized protein</fullName>
    </submittedName>
</protein>
<dbReference type="AlphaFoldDB" id="A0A0L7TEK6"/>
<dbReference type="Proteomes" id="UP000036851">
    <property type="component" value="Unassembled WGS sequence"/>
</dbReference>
<dbReference type="PATRIC" id="fig|1560201.4.peg.1901"/>
<name>A0A0L7TEK6_9GAMM</name>
<dbReference type="EMBL" id="JRXF01000011">
    <property type="protein sequence ID" value="KOC93794.1"/>
    <property type="molecule type" value="Genomic_DNA"/>
</dbReference>
<evidence type="ECO:0000313" key="2">
    <source>
        <dbReference type="Proteomes" id="UP000036851"/>
    </source>
</evidence>
<proteinExistence type="predicted"/>
<organism evidence="1 2">
    <name type="scientific">Winslowiella iniecta</name>
    <dbReference type="NCBI Taxonomy" id="1560201"/>
    <lineage>
        <taxon>Bacteria</taxon>
        <taxon>Pseudomonadati</taxon>
        <taxon>Pseudomonadota</taxon>
        <taxon>Gammaproteobacteria</taxon>
        <taxon>Enterobacterales</taxon>
        <taxon>Erwiniaceae</taxon>
        <taxon>Winslowiella</taxon>
    </lineage>
</organism>
<evidence type="ECO:0000313" key="1">
    <source>
        <dbReference type="EMBL" id="KOC93794.1"/>
    </source>
</evidence>
<reference evidence="1 2" key="1">
    <citation type="journal article" date="2015" name="Int. J. Syst. Evol. Microbiol.">
        <title>Erwinia iniecta sp. nov., isolated from Russian wheat aphids (Diuraphis noxia).</title>
        <authorList>
            <person name="Campillo T."/>
            <person name="Luna E."/>
            <person name="Portier P."/>
            <person name="Fischer-Le Saux M."/>
            <person name="Lapitan N."/>
            <person name="Tisserat N.A."/>
            <person name="Leach J.E."/>
        </authorList>
    </citation>
    <scope>NUCLEOTIDE SEQUENCE [LARGE SCALE GENOMIC DNA]</scope>
    <source>
        <strain evidence="1 2">B149</strain>
    </source>
</reference>
<comment type="caution">
    <text evidence="1">The sequence shown here is derived from an EMBL/GenBank/DDBJ whole genome shotgun (WGS) entry which is preliminary data.</text>
</comment>
<gene>
    <name evidence="1" type="ORF">NG43_08770</name>
</gene>